<name>D8PID0_9BACT</name>
<dbReference type="KEGG" id="nde:NIDE3329"/>
<proteinExistence type="predicted"/>
<feature type="domain" description="BF1531-like N-terminal" evidence="1">
    <location>
        <begin position="104"/>
        <end position="293"/>
    </location>
</feature>
<dbReference type="InterPro" id="IPR010037">
    <property type="entry name" value="FkbH_domain"/>
</dbReference>
<dbReference type="SUPFAM" id="SSF55729">
    <property type="entry name" value="Acyl-CoA N-acyltransferases (Nat)"/>
    <property type="match status" value="1"/>
</dbReference>
<dbReference type="Gene3D" id="3.40.50.1110">
    <property type="entry name" value="SGNH hydrolase"/>
    <property type="match status" value="1"/>
</dbReference>
<organism evidence="2 3">
    <name type="scientific">Nitrospira defluvii</name>
    <dbReference type="NCBI Taxonomy" id="330214"/>
    <lineage>
        <taxon>Bacteria</taxon>
        <taxon>Pseudomonadati</taxon>
        <taxon>Nitrospirota</taxon>
        <taxon>Nitrospiria</taxon>
        <taxon>Nitrospirales</taxon>
        <taxon>Nitrospiraceae</taxon>
        <taxon>Nitrospira</taxon>
    </lineage>
</organism>
<dbReference type="NCBIfam" id="TIGR01681">
    <property type="entry name" value="HAD-SF-IIIC"/>
    <property type="match status" value="1"/>
</dbReference>
<dbReference type="InterPro" id="IPR049369">
    <property type="entry name" value="BF1531-like_N"/>
</dbReference>
<dbReference type="InterPro" id="IPR010033">
    <property type="entry name" value="HAD_SF_ppase_IIIC"/>
</dbReference>
<dbReference type="InterPro" id="IPR016181">
    <property type="entry name" value="Acyl_CoA_acyltransferase"/>
</dbReference>
<evidence type="ECO:0000313" key="3">
    <source>
        <dbReference type="Proteomes" id="UP000001660"/>
    </source>
</evidence>
<dbReference type="Proteomes" id="UP000001660">
    <property type="component" value="Chromosome"/>
</dbReference>
<dbReference type="AlphaFoldDB" id="D8PID0"/>
<protein>
    <recommendedName>
        <fullName evidence="1">BF1531-like N-terminal domain-containing protein</fullName>
    </recommendedName>
</protein>
<evidence type="ECO:0000259" key="1">
    <source>
        <dbReference type="Pfam" id="PF21211"/>
    </source>
</evidence>
<dbReference type="EMBL" id="FP929003">
    <property type="protein sequence ID" value="CBK43017.1"/>
    <property type="molecule type" value="Genomic_DNA"/>
</dbReference>
<dbReference type="SUPFAM" id="SSF56784">
    <property type="entry name" value="HAD-like"/>
    <property type="match status" value="1"/>
</dbReference>
<reference evidence="2 3" key="1">
    <citation type="journal article" date="2010" name="Proc. Natl. Acad. Sci. U.S.A.">
        <title>A Nitrospira metagenome illuminates the physiology and evolution of globally important nitrite-oxidizing bacteria.</title>
        <authorList>
            <person name="Lucker S."/>
            <person name="Wagner M."/>
            <person name="Maixner F."/>
            <person name="Pelletier E."/>
            <person name="Koch H."/>
            <person name="Vacherie B."/>
            <person name="Rattei T."/>
            <person name="Sinninghe Damste J."/>
            <person name="Spieck E."/>
            <person name="Le Paslier D."/>
            <person name="Daims H."/>
        </authorList>
    </citation>
    <scope>NUCLEOTIDE SEQUENCE [LARGE SCALE GENOMIC DNA]</scope>
</reference>
<dbReference type="InterPro" id="IPR036412">
    <property type="entry name" value="HAD-like_sf"/>
</dbReference>
<dbReference type="InterPro" id="IPR036514">
    <property type="entry name" value="SGNH_hydro_sf"/>
</dbReference>
<dbReference type="Pfam" id="PF21211">
    <property type="entry name" value="FkbH_N"/>
    <property type="match status" value="1"/>
</dbReference>
<dbReference type="HOGENOM" id="CLU_018095_1_1_0"/>
<dbReference type="GO" id="GO:0016788">
    <property type="term" value="F:hydrolase activity, acting on ester bonds"/>
    <property type="evidence" value="ECO:0007669"/>
    <property type="project" value="UniProtKB-ARBA"/>
</dbReference>
<dbReference type="OrthoDB" id="323926at2"/>
<dbReference type="Gene3D" id="3.40.630.30">
    <property type="match status" value="1"/>
</dbReference>
<gene>
    <name evidence="2" type="ORF">NIDE3329</name>
</gene>
<dbReference type="eggNOG" id="COG3882">
    <property type="taxonomic scope" value="Bacteria"/>
</dbReference>
<accession>D8PID0</accession>
<evidence type="ECO:0000313" key="2">
    <source>
        <dbReference type="EMBL" id="CBK43017.1"/>
    </source>
</evidence>
<dbReference type="InterPro" id="IPR023214">
    <property type="entry name" value="HAD_sf"/>
</dbReference>
<dbReference type="Gene3D" id="3.40.50.1000">
    <property type="entry name" value="HAD superfamily/HAD-like"/>
    <property type="match status" value="1"/>
</dbReference>
<keyword evidence="3" id="KW-1185">Reference proteome</keyword>
<sequence length="665" mass="74385">MNIARAQCAASSITPETRGDDFRRKGQIEQAIEAYLDGVAAPPSAALCLKLARCYEQMANYAEACRWALSIVDAGDDFTSWQAGWALFQRNAQKARRPAARSVKVALLGSYTTTQLGPMLCLAAGRLGIHIDLYESRYGQYQQDILDHKSGLYAFSPNIVVLAVHEGDLHLPEYSQRPEEEIRKEVSRWTGLWRMVTERSRARIVQHNFALPCEVPTGHLTTRLSGSRYMMTQAVNMRLGEAAANAVSLVDCERLSALIGKQRWCDPRYWNMSKQAVALEALPLLGRHTAAVIAADLGLSRKCLVLDLDNTLWGGVIAEDGLGGIKLGQGPDGEAFVAFQEYLLKLKRKGVILTVCSKNNHADAIQPFEKHPEMRLKLQDIALFVANWESKPDNIRAIAKTLQIGLEALVFVDDNPVEREIVRKFLPEVDVIPLPEDPSYYLRTLSDYLLLETSSLTAEDTERTDQYRARAQIMELEAAAGSIEDFYRSLRMQAIVVPFDASQLPRIAQLIGKTNQFNLTTRRHGMAQLEAFVRDDSYVHLALRLRDRYTDHGLVSVMIARKQGHVLDIDTWLMSCRVIGRTVETTMLEQVCRRAAQLGCTSLRGTYIPTQKNAMAADAYAKHGFERVGDNEGTEIWTYDLTTKGLIANTFVTPVDSWELADDAC</sequence>
<dbReference type="STRING" id="330214.NIDE3329"/>
<dbReference type="NCBIfam" id="TIGR01686">
    <property type="entry name" value="FkbH"/>
    <property type="match status" value="1"/>
</dbReference>